<name>A0ABP7UR69_9ACTN</name>
<dbReference type="PANTHER" id="PTHR43429">
    <property type="entry name" value="PYRIDINE NUCLEOTIDE-DISULFIDE OXIDOREDUCTASE DOMAIN-CONTAINING"/>
    <property type="match status" value="1"/>
</dbReference>
<accession>A0ABP7UR69</accession>
<proteinExistence type="predicted"/>
<dbReference type="InterPro" id="IPR041575">
    <property type="entry name" value="Rubredoxin_C"/>
</dbReference>
<dbReference type="Proteomes" id="UP001499984">
    <property type="component" value="Unassembled WGS sequence"/>
</dbReference>
<dbReference type="InterPro" id="IPR036188">
    <property type="entry name" value="FAD/NAD-bd_sf"/>
</dbReference>
<dbReference type="Pfam" id="PF18267">
    <property type="entry name" value="Rubredoxin_C"/>
    <property type="match status" value="1"/>
</dbReference>
<dbReference type="Pfam" id="PF07992">
    <property type="entry name" value="Pyr_redox_2"/>
    <property type="match status" value="1"/>
</dbReference>
<evidence type="ECO:0000313" key="6">
    <source>
        <dbReference type="EMBL" id="GAA4050534.1"/>
    </source>
</evidence>
<evidence type="ECO:0000256" key="1">
    <source>
        <dbReference type="ARBA" id="ARBA00001974"/>
    </source>
</evidence>
<dbReference type="InterPro" id="IPR016156">
    <property type="entry name" value="FAD/NAD-linked_Rdtase_dimer_sf"/>
</dbReference>
<feature type="domain" description="NADH-rubredoxin oxidoreductase C-terminal" evidence="5">
    <location>
        <begin position="324"/>
        <end position="370"/>
    </location>
</feature>
<dbReference type="PRINTS" id="PR00368">
    <property type="entry name" value="FADPNR"/>
</dbReference>
<dbReference type="InterPro" id="IPR050260">
    <property type="entry name" value="FAD-bd_OxRdtase"/>
</dbReference>
<comment type="cofactor">
    <cofactor evidence="1">
        <name>FAD</name>
        <dbReference type="ChEBI" id="CHEBI:57692"/>
    </cofactor>
</comment>
<keyword evidence="2" id="KW-0285">Flavoprotein</keyword>
<comment type="caution">
    <text evidence="6">The sequence shown here is derived from an EMBL/GenBank/DDBJ whole genome shotgun (WGS) entry which is preliminary data.</text>
</comment>
<feature type="domain" description="FAD/NAD(P)-binding" evidence="4">
    <location>
        <begin position="2"/>
        <end position="287"/>
    </location>
</feature>
<evidence type="ECO:0000256" key="3">
    <source>
        <dbReference type="ARBA" id="ARBA00022827"/>
    </source>
</evidence>
<dbReference type="EMBL" id="BAAAZY010000007">
    <property type="protein sequence ID" value="GAA4050534.1"/>
    <property type="molecule type" value="Genomic_DNA"/>
</dbReference>
<reference evidence="7" key="1">
    <citation type="journal article" date="2019" name="Int. J. Syst. Evol. Microbiol.">
        <title>The Global Catalogue of Microorganisms (GCM) 10K type strain sequencing project: providing services to taxonomists for standard genome sequencing and annotation.</title>
        <authorList>
            <consortium name="The Broad Institute Genomics Platform"/>
            <consortium name="The Broad Institute Genome Sequencing Center for Infectious Disease"/>
            <person name="Wu L."/>
            <person name="Ma J."/>
        </authorList>
    </citation>
    <scope>NUCLEOTIDE SEQUENCE [LARGE SCALE GENOMIC DNA]</scope>
    <source>
        <strain evidence="7">JCM 16925</strain>
    </source>
</reference>
<keyword evidence="7" id="KW-1185">Reference proteome</keyword>
<gene>
    <name evidence="6" type="ORF">GCM10022233_21360</name>
</gene>
<evidence type="ECO:0000313" key="7">
    <source>
        <dbReference type="Proteomes" id="UP001499984"/>
    </source>
</evidence>
<dbReference type="Gene3D" id="3.50.50.60">
    <property type="entry name" value="FAD/NAD(P)-binding domain"/>
    <property type="match status" value="2"/>
</dbReference>
<protein>
    <submittedName>
        <fullName evidence="6">FAD-dependent oxidoreductase</fullName>
    </submittedName>
</protein>
<keyword evidence="3" id="KW-0274">FAD</keyword>
<dbReference type="Gene3D" id="3.30.390.30">
    <property type="match status" value="1"/>
</dbReference>
<evidence type="ECO:0000259" key="5">
    <source>
        <dbReference type="Pfam" id="PF18267"/>
    </source>
</evidence>
<dbReference type="SUPFAM" id="SSF51905">
    <property type="entry name" value="FAD/NAD(P)-binding domain"/>
    <property type="match status" value="1"/>
</dbReference>
<dbReference type="PANTHER" id="PTHR43429:SF3">
    <property type="entry name" value="NITRITE REDUCTASE [NAD(P)H]"/>
    <property type="match status" value="1"/>
</dbReference>
<evidence type="ECO:0000256" key="2">
    <source>
        <dbReference type="ARBA" id="ARBA00022630"/>
    </source>
</evidence>
<evidence type="ECO:0000259" key="4">
    <source>
        <dbReference type="Pfam" id="PF07992"/>
    </source>
</evidence>
<organism evidence="6 7">
    <name type="scientific">Streptomyces shaanxiensis</name>
    <dbReference type="NCBI Taxonomy" id="653357"/>
    <lineage>
        <taxon>Bacteria</taxon>
        <taxon>Bacillati</taxon>
        <taxon>Actinomycetota</taxon>
        <taxon>Actinomycetes</taxon>
        <taxon>Kitasatosporales</taxon>
        <taxon>Streptomycetaceae</taxon>
        <taxon>Streptomyces</taxon>
    </lineage>
</organism>
<dbReference type="InterPro" id="IPR023753">
    <property type="entry name" value="FAD/NAD-binding_dom"/>
</dbReference>
<sequence>MVVIGAGLAGVRLARRLGELGTPVTLVGDEEHRPYNRVLLAEVLAGRYSPDVIALPAPAELVRGRVTGIDREMRAVHLADGSEIAYDTLVLATGSNPVLPPLRGLFTPDHVLPEGVHAFRTMDDCLGLSKAVRPGVRAVVIGGGLLGVSAARALAQRGAQVVLAQQAERLMERQLDPSASKLVKRHLKDLGVEVHTECRVRDVRCVGGAVRSVEMADGYALDADLVVLACGVHPRAGLAQAAGLDVRKGIVVDDELRTSDPHIRAIGDCVQHDGNVYGLATPALEQAEVLAELLAGESGDAGARYTGTRALTRLTLVGHDSPFDLAAFGETEPRPGDDVVQLADATRGTYRKVVVRDDRLVGGVLVGELGTVGALARAWEGAEPLPDDGPLLHLLTNDGGS</sequence>